<dbReference type="SUPFAM" id="SSF51197">
    <property type="entry name" value="Clavaminate synthase-like"/>
    <property type="match status" value="1"/>
</dbReference>
<reference evidence="1 3" key="1">
    <citation type="submission" date="2019-07" db="EMBL/GenBank/DDBJ databases">
        <title>Rhodotorula toruloides NBRC10032 genome sequencing.</title>
        <authorList>
            <person name="Shida Y."/>
            <person name="Takaku H."/>
            <person name="Ogasawara W."/>
            <person name="Mori K."/>
        </authorList>
    </citation>
    <scope>NUCLEOTIDE SEQUENCE [LARGE SCALE GENOMIC DNA]</scope>
    <source>
        <strain evidence="1 3">NBRC10032</strain>
    </source>
</reference>
<evidence type="ECO:0000313" key="3">
    <source>
        <dbReference type="Proteomes" id="UP000321518"/>
    </source>
</evidence>
<accession>A0A511KCI8</accession>
<evidence type="ECO:0000313" key="1">
    <source>
        <dbReference type="EMBL" id="GEM08091.1"/>
    </source>
</evidence>
<dbReference type="OrthoDB" id="445007at2759"/>
<comment type="caution">
    <text evidence="1">The sequence shown here is derived from an EMBL/GenBank/DDBJ whole genome shotgun (WGS) entry which is preliminary data.</text>
</comment>
<sequence length="104" mass="11511">MSLPNCVDLPPVKRWVHQDRDTLRPGFRCIQDFVNLNPSGGNDGGLTALKGGHLIISNESQRVVPTGDVARFVVYVAFAPVSTATEEDLVQKNWLFENTEGHLH</sequence>
<protein>
    <submittedName>
        <fullName evidence="1">Uncharacterized protein</fullName>
    </submittedName>
</protein>
<gene>
    <name evidence="1" type="ORF">Rt10032_c04g2108</name>
    <name evidence="2" type="ORF">Rt10032_c04g2110</name>
</gene>
<proteinExistence type="predicted"/>
<evidence type="ECO:0000313" key="2">
    <source>
        <dbReference type="EMBL" id="GEM08093.1"/>
    </source>
</evidence>
<dbReference type="EMBL" id="BJWK01000004">
    <property type="protein sequence ID" value="GEM08093.1"/>
    <property type="molecule type" value="Genomic_DNA"/>
</dbReference>
<organism evidence="1 3">
    <name type="scientific">Rhodotorula toruloides</name>
    <name type="common">Yeast</name>
    <name type="synonym">Rhodosporidium toruloides</name>
    <dbReference type="NCBI Taxonomy" id="5286"/>
    <lineage>
        <taxon>Eukaryota</taxon>
        <taxon>Fungi</taxon>
        <taxon>Dikarya</taxon>
        <taxon>Basidiomycota</taxon>
        <taxon>Pucciniomycotina</taxon>
        <taxon>Microbotryomycetes</taxon>
        <taxon>Sporidiobolales</taxon>
        <taxon>Sporidiobolaceae</taxon>
        <taxon>Rhodotorula</taxon>
    </lineage>
</organism>
<dbReference type="Proteomes" id="UP000321518">
    <property type="component" value="Unassembled WGS sequence"/>
</dbReference>
<name>A0A511KCI8_RHOTO</name>
<dbReference type="AlphaFoldDB" id="A0A511KCI8"/>
<dbReference type="EMBL" id="BJWK01000004">
    <property type="protein sequence ID" value="GEM08091.1"/>
    <property type="molecule type" value="Genomic_DNA"/>
</dbReference>